<evidence type="ECO:0000313" key="2">
    <source>
        <dbReference type="EMBL" id="KAF2748228.1"/>
    </source>
</evidence>
<sequence length="344" mass="37919">MSSPKSLIVALLTVLGSTRQLPGPPYFRNSTPHDLPHGALAGDLGAQAGDLWNSPPPADDGQWSKAICKGKTLLTGMRSSDLDAGLLLNPPRQSARSEFVDFPNEFHEWNYRQRDALDDNLLFGEFDWFWGIARALRDLGVSQKPTLDGGKNFINKMFHGNLDLAESGTTPLPDQKYLVDGKEYTATGASFLYSINPQDGVLMALSLSSPQHAVASWNPPLPADQLPKLQKSSDVAWGIWKMRAGTNVKNLRYFLALTVINELTNRILIRATGGRVQPWPGVTFTSETEEASALLGTPNSVAIGYLLMQHKEELGNRWVSAVRVFHCDTDHKTPCLLYYITDGQ</sequence>
<accession>A0A6A6VCB5</accession>
<dbReference type="OrthoDB" id="191139at2759"/>
<protein>
    <submittedName>
        <fullName evidence="2">Uncharacterized protein</fullName>
    </submittedName>
</protein>
<evidence type="ECO:0000256" key="1">
    <source>
        <dbReference type="SAM" id="SignalP"/>
    </source>
</evidence>
<dbReference type="Proteomes" id="UP000799440">
    <property type="component" value="Unassembled WGS sequence"/>
</dbReference>
<dbReference type="EMBL" id="MU006570">
    <property type="protein sequence ID" value="KAF2748228.1"/>
    <property type="molecule type" value="Genomic_DNA"/>
</dbReference>
<proteinExistence type="predicted"/>
<feature type="chain" id="PRO_5025383907" evidence="1">
    <location>
        <begin position="21"/>
        <end position="344"/>
    </location>
</feature>
<evidence type="ECO:0000313" key="3">
    <source>
        <dbReference type="Proteomes" id="UP000799440"/>
    </source>
</evidence>
<name>A0A6A6VCB5_9PLEO</name>
<organism evidence="2 3">
    <name type="scientific">Sporormia fimetaria CBS 119925</name>
    <dbReference type="NCBI Taxonomy" id="1340428"/>
    <lineage>
        <taxon>Eukaryota</taxon>
        <taxon>Fungi</taxon>
        <taxon>Dikarya</taxon>
        <taxon>Ascomycota</taxon>
        <taxon>Pezizomycotina</taxon>
        <taxon>Dothideomycetes</taxon>
        <taxon>Pleosporomycetidae</taxon>
        <taxon>Pleosporales</taxon>
        <taxon>Sporormiaceae</taxon>
        <taxon>Sporormia</taxon>
    </lineage>
</organism>
<feature type="signal peptide" evidence="1">
    <location>
        <begin position="1"/>
        <end position="20"/>
    </location>
</feature>
<reference evidence="2" key="1">
    <citation type="journal article" date="2020" name="Stud. Mycol.">
        <title>101 Dothideomycetes genomes: a test case for predicting lifestyles and emergence of pathogens.</title>
        <authorList>
            <person name="Haridas S."/>
            <person name="Albert R."/>
            <person name="Binder M."/>
            <person name="Bloem J."/>
            <person name="Labutti K."/>
            <person name="Salamov A."/>
            <person name="Andreopoulos B."/>
            <person name="Baker S."/>
            <person name="Barry K."/>
            <person name="Bills G."/>
            <person name="Bluhm B."/>
            <person name="Cannon C."/>
            <person name="Castanera R."/>
            <person name="Culley D."/>
            <person name="Daum C."/>
            <person name="Ezra D."/>
            <person name="Gonzalez J."/>
            <person name="Henrissat B."/>
            <person name="Kuo A."/>
            <person name="Liang C."/>
            <person name="Lipzen A."/>
            <person name="Lutzoni F."/>
            <person name="Magnuson J."/>
            <person name="Mondo S."/>
            <person name="Nolan M."/>
            <person name="Ohm R."/>
            <person name="Pangilinan J."/>
            <person name="Park H.-J."/>
            <person name="Ramirez L."/>
            <person name="Alfaro M."/>
            <person name="Sun H."/>
            <person name="Tritt A."/>
            <person name="Yoshinaga Y."/>
            <person name="Zwiers L.-H."/>
            <person name="Turgeon B."/>
            <person name="Goodwin S."/>
            <person name="Spatafora J."/>
            <person name="Crous P."/>
            <person name="Grigoriev I."/>
        </authorList>
    </citation>
    <scope>NUCLEOTIDE SEQUENCE</scope>
    <source>
        <strain evidence="2">CBS 119925</strain>
    </source>
</reference>
<keyword evidence="1" id="KW-0732">Signal</keyword>
<keyword evidence="3" id="KW-1185">Reference proteome</keyword>
<gene>
    <name evidence="2" type="ORF">M011DRAFT_486081</name>
</gene>
<dbReference type="AlphaFoldDB" id="A0A6A6VCB5"/>